<keyword evidence="4" id="KW-0732">Signal</keyword>
<dbReference type="InterPro" id="IPR050738">
    <property type="entry name" value="Sulfatase"/>
</dbReference>
<dbReference type="CDD" id="cd16144">
    <property type="entry name" value="ARS_like"/>
    <property type="match status" value="1"/>
</dbReference>
<keyword evidence="5 8" id="KW-0378">Hydrolase</keyword>
<dbReference type="PANTHER" id="PTHR42693:SF42">
    <property type="entry name" value="ARYLSULFATASE G"/>
    <property type="match status" value="1"/>
</dbReference>
<name>A0A5C6C8K1_9BACT</name>
<evidence type="ECO:0000256" key="3">
    <source>
        <dbReference type="ARBA" id="ARBA00022723"/>
    </source>
</evidence>
<evidence type="ECO:0000256" key="2">
    <source>
        <dbReference type="ARBA" id="ARBA00008779"/>
    </source>
</evidence>
<dbReference type="AlphaFoldDB" id="A0A5C6C8K1"/>
<reference evidence="8 9" key="1">
    <citation type="journal article" date="2020" name="Antonie Van Leeuwenhoek">
        <title>Rhodopirellula heiligendammensis sp. nov., Rhodopirellula pilleata sp. nov., and Rhodopirellula solitaria sp. nov. isolated from natural or artificial marine surfaces in Northern Germany and California, USA, and emended description of the genus Rhodopirellula.</title>
        <authorList>
            <person name="Kallscheuer N."/>
            <person name="Wiegand S."/>
            <person name="Jogler M."/>
            <person name="Boedeker C."/>
            <person name="Peeters S.H."/>
            <person name="Rast P."/>
            <person name="Heuer A."/>
            <person name="Jetten M.S.M."/>
            <person name="Rohde M."/>
            <person name="Jogler C."/>
        </authorList>
    </citation>
    <scope>NUCLEOTIDE SEQUENCE [LARGE SCALE GENOMIC DNA]</scope>
    <source>
        <strain evidence="8 9">Poly21</strain>
    </source>
</reference>
<evidence type="ECO:0000313" key="9">
    <source>
        <dbReference type="Proteomes" id="UP000319908"/>
    </source>
</evidence>
<dbReference type="Proteomes" id="UP000319908">
    <property type="component" value="Unassembled WGS sequence"/>
</dbReference>
<comment type="similarity">
    <text evidence="2">Belongs to the sulfatase family.</text>
</comment>
<keyword evidence="6" id="KW-0106">Calcium</keyword>
<dbReference type="PROSITE" id="PS00149">
    <property type="entry name" value="SULFATASE_2"/>
    <property type="match status" value="1"/>
</dbReference>
<evidence type="ECO:0000256" key="6">
    <source>
        <dbReference type="ARBA" id="ARBA00022837"/>
    </source>
</evidence>
<feature type="domain" description="Sulfatase N-terminal" evidence="7">
    <location>
        <begin position="45"/>
        <end position="396"/>
    </location>
</feature>
<dbReference type="EMBL" id="SJPU01000001">
    <property type="protein sequence ID" value="TWU19801.1"/>
    <property type="molecule type" value="Genomic_DNA"/>
</dbReference>
<keyword evidence="3" id="KW-0479">Metal-binding</keyword>
<dbReference type="RefSeq" id="WP_302118227.1">
    <property type="nucleotide sequence ID" value="NZ_SJPU01000001.1"/>
</dbReference>
<gene>
    <name evidence="8" type="primary">atsA_25</name>
    <name evidence="8" type="ORF">Poly21_19790</name>
</gene>
<dbReference type="InterPro" id="IPR024607">
    <property type="entry name" value="Sulfatase_CS"/>
</dbReference>
<protein>
    <submittedName>
        <fullName evidence="8">Arylsulfatase</fullName>
        <ecNumber evidence="8">3.1.6.1</ecNumber>
    </submittedName>
</protein>
<dbReference type="SUPFAM" id="SSF53649">
    <property type="entry name" value="Alkaline phosphatase-like"/>
    <property type="match status" value="1"/>
</dbReference>
<accession>A0A5C6C8K1</accession>
<dbReference type="InterPro" id="IPR000917">
    <property type="entry name" value="Sulfatase_N"/>
</dbReference>
<dbReference type="InterPro" id="IPR017850">
    <property type="entry name" value="Alkaline_phosphatase_core_sf"/>
</dbReference>
<keyword evidence="9" id="KW-1185">Reference proteome</keyword>
<dbReference type="GO" id="GO:0046872">
    <property type="term" value="F:metal ion binding"/>
    <property type="evidence" value="ECO:0007669"/>
    <property type="project" value="UniProtKB-KW"/>
</dbReference>
<dbReference type="Pfam" id="PF00884">
    <property type="entry name" value="Sulfatase"/>
    <property type="match status" value="1"/>
</dbReference>
<comment type="caution">
    <text evidence="8">The sequence shown here is derived from an EMBL/GenBank/DDBJ whole genome shotgun (WGS) entry which is preliminary data.</text>
</comment>
<comment type="cofactor">
    <cofactor evidence="1">
        <name>Ca(2+)</name>
        <dbReference type="ChEBI" id="CHEBI:29108"/>
    </cofactor>
</comment>
<sequence length="648" mass="71941">MTLETPNLDLANSYMNSFNRLSCVIALVILLAPVCFAEDTTRPQPNIILLLTDDLGWQDVKCYDIDAPCPYETPNIDALATKGVMFWQAYSPAPTCAPSRCAIMSGNHPARAQKTHVVGGAPPSPHSRQGSRMMDPWYSGRMPADEMTLARVLRDNGYVTGHSGKWHMAIDHHSFPQPEDQGFDFTRSNRGSRRRMDDRLTGFATAAPDDPFRLDKNGYPFDQTNQDALAFLEESKEEPFFLYYATWLVHSPIHTRSAAHLKKYVERLGTDPAATPNKDTPGQLNPFYASMVQELDYYVGQVFDYLDTTDDPRWPGHKLCENTYVIFTSDNGGMEGGPKERYTDNHPLARGKISAMEGGTRVPLIITGPGISAGVETNVMANGLDFYPTILSLTGVNLPAGKHLDGCDLEPMLHGDPTDPALVKETDGSVRDTMVWHFPHGTALESTIRTGDYKLIHNYDSVNDPSTPPFELYRLYRTADGRQQRADIEEAINLADELPEKTEAMFGDLNRALTEMKASYPSYNPNYKGSMPHKDEVPSVISHSQHGNTVEFTVQQEHAKVDHADLIYTLNGGKQFEEFFRAPATLAPDGTVLAELPAGTTHYFLNLIDEHNFLVSYPEVPNARSLLQDKLKYSDVALTAQSIGGAGK</sequence>
<evidence type="ECO:0000313" key="8">
    <source>
        <dbReference type="EMBL" id="TWU19801.1"/>
    </source>
</evidence>
<evidence type="ECO:0000259" key="7">
    <source>
        <dbReference type="Pfam" id="PF00884"/>
    </source>
</evidence>
<dbReference type="PANTHER" id="PTHR42693">
    <property type="entry name" value="ARYLSULFATASE FAMILY MEMBER"/>
    <property type="match status" value="1"/>
</dbReference>
<evidence type="ECO:0000256" key="4">
    <source>
        <dbReference type="ARBA" id="ARBA00022729"/>
    </source>
</evidence>
<evidence type="ECO:0000256" key="1">
    <source>
        <dbReference type="ARBA" id="ARBA00001913"/>
    </source>
</evidence>
<organism evidence="8 9">
    <name type="scientific">Allorhodopirellula heiligendammensis</name>
    <dbReference type="NCBI Taxonomy" id="2714739"/>
    <lineage>
        <taxon>Bacteria</taxon>
        <taxon>Pseudomonadati</taxon>
        <taxon>Planctomycetota</taxon>
        <taxon>Planctomycetia</taxon>
        <taxon>Pirellulales</taxon>
        <taxon>Pirellulaceae</taxon>
        <taxon>Allorhodopirellula</taxon>
    </lineage>
</organism>
<dbReference type="GO" id="GO:0004065">
    <property type="term" value="F:arylsulfatase activity"/>
    <property type="evidence" value="ECO:0007669"/>
    <property type="project" value="UniProtKB-EC"/>
</dbReference>
<evidence type="ECO:0000256" key="5">
    <source>
        <dbReference type="ARBA" id="ARBA00022801"/>
    </source>
</evidence>
<dbReference type="EC" id="3.1.6.1" evidence="8"/>
<dbReference type="Gene3D" id="3.40.720.10">
    <property type="entry name" value="Alkaline Phosphatase, subunit A"/>
    <property type="match status" value="1"/>
</dbReference>
<proteinExistence type="inferred from homology"/>